<dbReference type="EMBL" id="CAJOBE010063281">
    <property type="protein sequence ID" value="CAF4393092.1"/>
    <property type="molecule type" value="Genomic_DNA"/>
</dbReference>
<accession>A0A820NMA9</accession>
<proteinExistence type="predicted"/>
<organism evidence="1 2">
    <name type="scientific">Rotaria sordida</name>
    <dbReference type="NCBI Taxonomy" id="392033"/>
    <lineage>
        <taxon>Eukaryota</taxon>
        <taxon>Metazoa</taxon>
        <taxon>Spiralia</taxon>
        <taxon>Gnathifera</taxon>
        <taxon>Rotifera</taxon>
        <taxon>Eurotatoria</taxon>
        <taxon>Bdelloidea</taxon>
        <taxon>Philodinida</taxon>
        <taxon>Philodinidae</taxon>
        <taxon>Rotaria</taxon>
    </lineage>
</organism>
<name>A0A820NMA9_9BILA</name>
<feature type="non-terminal residue" evidence="1">
    <location>
        <position position="1"/>
    </location>
</feature>
<sequence>AASRLRKYYSRKFYRELASLSPLRFHHLKLIHIEKRLWSLVQKHWFD</sequence>
<dbReference type="AlphaFoldDB" id="A0A820NMA9"/>
<evidence type="ECO:0000313" key="2">
    <source>
        <dbReference type="Proteomes" id="UP000663874"/>
    </source>
</evidence>
<dbReference type="Proteomes" id="UP000663874">
    <property type="component" value="Unassembled WGS sequence"/>
</dbReference>
<comment type="caution">
    <text evidence="1">The sequence shown here is derived from an EMBL/GenBank/DDBJ whole genome shotgun (WGS) entry which is preliminary data.</text>
</comment>
<reference evidence="1" key="1">
    <citation type="submission" date="2021-02" db="EMBL/GenBank/DDBJ databases">
        <authorList>
            <person name="Nowell W R."/>
        </authorList>
    </citation>
    <scope>NUCLEOTIDE SEQUENCE</scope>
</reference>
<evidence type="ECO:0000313" key="1">
    <source>
        <dbReference type="EMBL" id="CAF4393092.1"/>
    </source>
</evidence>
<gene>
    <name evidence="1" type="ORF">FNK824_LOCUS43688</name>
</gene>
<protein>
    <submittedName>
        <fullName evidence="1">Uncharacterized protein</fullName>
    </submittedName>
</protein>